<accession>A0A370HUF0</accession>
<feature type="signal peptide" evidence="1">
    <location>
        <begin position="1"/>
        <end position="19"/>
    </location>
</feature>
<evidence type="ECO:0000313" key="2">
    <source>
        <dbReference type="EMBL" id="RDI61930.1"/>
    </source>
</evidence>
<dbReference type="EMBL" id="QQBB01000001">
    <property type="protein sequence ID" value="RDI61930.1"/>
    <property type="molecule type" value="Genomic_DNA"/>
</dbReference>
<reference evidence="2 3" key="1">
    <citation type="submission" date="2018-07" db="EMBL/GenBank/DDBJ databases">
        <title>Genomic Encyclopedia of Type Strains, Phase IV (KMG-IV): sequencing the most valuable type-strain genomes for metagenomic binning, comparative biology and taxonomic classification.</title>
        <authorList>
            <person name="Goeker M."/>
        </authorList>
    </citation>
    <scope>NUCLEOTIDE SEQUENCE [LARGE SCALE GENOMIC DNA]</scope>
    <source>
        <strain evidence="2 3">DSM 14364</strain>
    </source>
</reference>
<feature type="chain" id="PRO_5016953271" evidence="1">
    <location>
        <begin position="20"/>
        <end position="134"/>
    </location>
</feature>
<proteinExistence type="predicted"/>
<dbReference type="AlphaFoldDB" id="A0A370HUF0"/>
<dbReference type="Pfam" id="PF09912">
    <property type="entry name" value="DUF2141"/>
    <property type="match status" value="1"/>
</dbReference>
<evidence type="ECO:0000256" key="1">
    <source>
        <dbReference type="SAM" id="SignalP"/>
    </source>
</evidence>
<dbReference type="Proteomes" id="UP000254925">
    <property type="component" value="Unassembled WGS sequence"/>
</dbReference>
<keyword evidence="3" id="KW-1185">Reference proteome</keyword>
<dbReference type="OrthoDB" id="7189112at2"/>
<evidence type="ECO:0000313" key="3">
    <source>
        <dbReference type="Proteomes" id="UP000254925"/>
    </source>
</evidence>
<sequence>MKRLRLAGLALLASVPAHAATLIIRAEGVQSSDNMIYAGICDTSFDEATCPYKDRAAARPGTVEMRLRNVKPGAYSIAVFHDRNGNGKLDRNFIGLPSEPYGFSNDVGRRGPPSFEGARIVVHEPTTTIVIPIR</sequence>
<gene>
    <name evidence="2" type="ORF">DES45_101188</name>
</gene>
<dbReference type="InterPro" id="IPR018673">
    <property type="entry name" value="DUF2141"/>
</dbReference>
<dbReference type="RefSeq" id="WP_114768097.1">
    <property type="nucleotide sequence ID" value="NZ_QQBB01000001.1"/>
</dbReference>
<comment type="caution">
    <text evidence="2">The sequence shown here is derived from an EMBL/GenBank/DDBJ whole genome shotgun (WGS) entry which is preliminary data.</text>
</comment>
<name>A0A370HUF0_9HYPH</name>
<keyword evidence="1" id="KW-0732">Signal</keyword>
<organism evidence="2 3">
    <name type="scientific">Microvirga subterranea</name>
    <dbReference type="NCBI Taxonomy" id="186651"/>
    <lineage>
        <taxon>Bacteria</taxon>
        <taxon>Pseudomonadati</taxon>
        <taxon>Pseudomonadota</taxon>
        <taxon>Alphaproteobacteria</taxon>
        <taxon>Hyphomicrobiales</taxon>
        <taxon>Methylobacteriaceae</taxon>
        <taxon>Microvirga</taxon>
    </lineage>
</organism>
<protein>
    <submittedName>
        <fullName evidence="2">Uncharacterized protein (DUF2141 family)</fullName>
    </submittedName>
</protein>